<dbReference type="GO" id="GO:0008927">
    <property type="term" value="F:mannonate dehydratase activity"/>
    <property type="evidence" value="ECO:0007669"/>
    <property type="project" value="UniProtKB-EC"/>
</dbReference>
<dbReference type="AlphaFoldDB" id="A0A2N5N2S4"/>
<comment type="catalytic activity">
    <reaction evidence="1">
        <text>D-mannonate = 2-dehydro-3-deoxy-D-gluconate + H2O</text>
        <dbReference type="Rhea" id="RHEA:20097"/>
        <dbReference type="ChEBI" id="CHEBI:15377"/>
        <dbReference type="ChEBI" id="CHEBI:17767"/>
        <dbReference type="ChEBI" id="CHEBI:57990"/>
        <dbReference type="EC" id="4.2.1.8"/>
    </reaction>
</comment>
<comment type="caution">
    <text evidence="11">The sequence shown here is derived from an EMBL/GenBank/DDBJ whole genome shotgun (WGS) entry which is preliminary data.</text>
</comment>
<dbReference type="GO" id="GO:0042840">
    <property type="term" value="P:D-glucuronate catabolic process"/>
    <property type="evidence" value="ECO:0007669"/>
    <property type="project" value="TreeGrafter"/>
</dbReference>
<evidence type="ECO:0000313" key="11">
    <source>
        <dbReference type="EMBL" id="PLT44623.1"/>
    </source>
</evidence>
<dbReference type="UniPathway" id="UPA00246"/>
<evidence type="ECO:0000256" key="9">
    <source>
        <dbReference type="ARBA" id="ARBA00023211"/>
    </source>
</evidence>
<sequence length="344" mass="38290">MRLGLGLGQRALTRDNFRFARQMGCTDIVAHLTDYTEPVLDLARHDEMYSLDTMLRLKAQMNAEGVELHAIENFCPAHWHDVLLDGPKRAQQMDRLKRIVRDAGRAGIRMLGYNFSLAGVWGLSYVEAARGGARTAVFHDPPQSPMPSGSVWNFIYDPDAPPGVVAPVSEAELWDRVRRFLEELVPVAEEAGVVLAAHPDDPPLPVVRDTARLVYRTDYYRRLLDLVPSPNSRLELCLGTTAEMTDGDVYETIRAHAGEIGYVHFRNVRGKVPHYDEVFLDEGDIDMVEALRLLRDGGFGGVLIPDHTPSVACAAPWHAGMAYALGYMRAALTMLRALDEEAGR</sequence>
<dbReference type="Proteomes" id="UP000234789">
    <property type="component" value="Unassembled WGS sequence"/>
</dbReference>
<dbReference type="Pfam" id="PF03786">
    <property type="entry name" value="UxuA"/>
    <property type="match status" value="2"/>
</dbReference>
<evidence type="ECO:0000256" key="7">
    <source>
        <dbReference type="ARBA" id="ARBA00012927"/>
    </source>
</evidence>
<evidence type="ECO:0000256" key="1">
    <source>
        <dbReference type="ARBA" id="ARBA00001794"/>
    </source>
</evidence>
<reference evidence="11 12" key="1">
    <citation type="submission" date="2017-05" db="EMBL/GenBank/DDBJ databases">
        <title>Functional genome analysis of Paenibacillus pasadenensis strain R16: insights on endophytic life style and antifungal activity.</title>
        <authorList>
            <person name="Passera A."/>
            <person name="Marcolungo L."/>
            <person name="Casati P."/>
            <person name="Brasca M."/>
            <person name="Quaglino F."/>
            <person name="Delledonne M."/>
        </authorList>
    </citation>
    <scope>NUCLEOTIDE SEQUENCE [LARGE SCALE GENOMIC DNA]</scope>
    <source>
        <strain evidence="11 12">R16</strain>
    </source>
</reference>
<evidence type="ECO:0000256" key="10">
    <source>
        <dbReference type="ARBA" id="ARBA00023239"/>
    </source>
</evidence>
<dbReference type="RefSeq" id="WP_028600391.1">
    <property type="nucleotide sequence ID" value="NZ_BIMM01000115.1"/>
</dbReference>
<evidence type="ECO:0000256" key="3">
    <source>
        <dbReference type="ARBA" id="ARBA00001954"/>
    </source>
</evidence>
<comment type="pathway">
    <text evidence="5">Carbohydrate metabolism; pentose and glucuronate interconversion.</text>
</comment>
<dbReference type="GO" id="GO:0030145">
    <property type="term" value="F:manganese ion binding"/>
    <property type="evidence" value="ECO:0007669"/>
    <property type="project" value="TreeGrafter"/>
</dbReference>
<keyword evidence="10 11" id="KW-0456">Lyase</keyword>
<proteinExistence type="inferred from homology"/>
<comment type="cofactor">
    <cofactor evidence="2">
        <name>Mn(2+)</name>
        <dbReference type="ChEBI" id="CHEBI:29035"/>
    </cofactor>
</comment>
<dbReference type="PANTHER" id="PTHR30387:SF2">
    <property type="entry name" value="MANNONATE DEHYDRATASE"/>
    <property type="match status" value="1"/>
</dbReference>
<evidence type="ECO:0000256" key="8">
    <source>
        <dbReference type="ARBA" id="ARBA00023004"/>
    </source>
</evidence>
<dbReference type="PANTHER" id="PTHR30387">
    <property type="entry name" value="MANNONATE DEHYDRATASE"/>
    <property type="match status" value="1"/>
</dbReference>
<gene>
    <name evidence="11" type="ORF">B8V81_3054</name>
</gene>
<evidence type="ECO:0000256" key="4">
    <source>
        <dbReference type="ARBA" id="ARBA00002713"/>
    </source>
</evidence>
<dbReference type="EMBL" id="NFEZ01000004">
    <property type="protein sequence ID" value="PLT44623.1"/>
    <property type="molecule type" value="Genomic_DNA"/>
</dbReference>
<dbReference type="InterPro" id="IPR004628">
    <property type="entry name" value="Man_deHydtase"/>
</dbReference>
<dbReference type="OrthoDB" id="9780250at2"/>
<keyword evidence="8" id="KW-0408">Iron</keyword>
<organism evidence="11 12">
    <name type="scientific">Paenibacillus pasadenensis</name>
    <dbReference type="NCBI Taxonomy" id="217090"/>
    <lineage>
        <taxon>Bacteria</taxon>
        <taxon>Bacillati</taxon>
        <taxon>Bacillota</taxon>
        <taxon>Bacilli</taxon>
        <taxon>Bacillales</taxon>
        <taxon>Paenibacillaceae</taxon>
        <taxon>Paenibacillus</taxon>
    </lineage>
</organism>
<dbReference type="GO" id="GO:0008198">
    <property type="term" value="F:ferrous iron binding"/>
    <property type="evidence" value="ECO:0007669"/>
    <property type="project" value="TreeGrafter"/>
</dbReference>
<keyword evidence="12" id="KW-1185">Reference proteome</keyword>
<keyword evidence="9" id="KW-0464">Manganese</keyword>
<evidence type="ECO:0000313" key="12">
    <source>
        <dbReference type="Proteomes" id="UP000234789"/>
    </source>
</evidence>
<name>A0A2N5N2S4_9BACL</name>
<dbReference type="SUPFAM" id="SSF51658">
    <property type="entry name" value="Xylose isomerase-like"/>
    <property type="match status" value="1"/>
</dbReference>
<comment type="cofactor">
    <cofactor evidence="3">
        <name>Fe(2+)</name>
        <dbReference type="ChEBI" id="CHEBI:29033"/>
    </cofactor>
</comment>
<evidence type="ECO:0000256" key="2">
    <source>
        <dbReference type="ARBA" id="ARBA00001936"/>
    </source>
</evidence>
<comment type="function">
    <text evidence="4">Catalyzes the dehydration of D-mannonate.</text>
</comment>
<comment type="similarity">
    <text evidence="6">Belongs to the mannonate dehydratase family.</text>
</comment>
<dbReference type="InterPro" id="IPR036237">
    <property type="entry name" value="Xyl_isomerase-like_sf"/>
</dbReference>
<dbReference type="Gene3D" id="3.20.20.150">
    <property type="entry name" value="Divalent-metal-dependent TIM barrel enzymes"/>
    <property type="match status" value="1"/>
</dbReference>
<protein>
    <recommendedName>
        <fullName evidence="7">mannonate dehydratase</fullName>
        <ecNumber evidence="7">4.2.1.8</ecNumber>
    </recommendedName>
</protein>
<accession>A0A2N5N2S4</accession>
<evidence type="ECO:0000256" key="6">
    <source>
        <dbReference type="ARBA" id="ARBA00007389"/>
    </source>
</evidence>
<dbReference type="EC" id="4.2.1.8" evidence="7"/>
<evidence type="ECO:0000256" key="5">
    <source>
        <dbReference type="ARBA" id="ARBA00004892"/>
    </source>
</evidence>